<name>A0ABD1Z472_9MARC</name>
<accession>A0ABD1Z472</accession>
<gene>
    <name evidence="1" type="ORF">R1flu_009892</name>
</gene>
<keyword evidence="2" id="KW-1185">Reference proteome</keyword>
<reference evidence="1 2" key="1">
    <citation type="submission" date="2024-09" db="EMBL/GenBank/DDBJ databases">
        <title>Chromosome-scale assembly of Riccia fluitans.</title>
        <authorList>
            <person name="Paukszto L."/>
            <person name="Sawicki J."/>
            <person name="Karawczyk K."/>
            <person name="Piernik-Szablinska J."/>
            <person name="Szczecinska M."/>
            <person name="Mazdziarz M."/>
        </authorList>
    </citation>
    <scope>NUCLEOTIDE SEQUENCE [LARGE SCALE GENOMIC DNA]</scope>
    <source>
        <strain evidence="1">Rf_01</strain>
        <tissue evidence="1">Aerial parts of the thallus</tissue>
    </source>
</reference>
<dbReference type="Proteomes" id="UP001605036">
    <property type="component" value="Unassembled WGS sequence"/>
</dbReference>
<dbReference type="AlphaFoldDB" id="A0ABD1Z472"/>
<evidence type="ECO:0000313" key="1">
    <source>
        <dbReference type="EMBL" id="KAL2642305.1"/>
    </source>
</evidence>
<organism evidence="1 2">
    <name type="scientific">Riccia fluitans</name>
    <dbReference type="NCBI Taxonomy" id="41844"/>
    <lineage>
        <taxon>Eukaryota</taxon>
        <taxon>Viridiplantae</taxon>
        <taxon>Streptophyta</taxon>
        <taxon>Embryophyta</taxon>
        <taxon>Marchantiophyta</taxon>
        <taxon>Marchantiopsida</taxon>
        <taxon>Marchantiidae</taxon>
        <taxon>Marchantiales</taxon>
        <taxon>Ricciaceae</taxon>
        <taxon>Riccia</taxon>
    </lineage>
</organism>
<dbReference type="EMBL" id="JBHFFA010000002">
    <property type="protein sequence ID" value="KAL2642305.1"/>
    <property type="molecule type" value="Genomic_DNA"/>
</dbReference>
<sequence>MAKGAGIDGVPRVKVVSVKKLVIVLIPLWPNTGTSGEVQNLYCGVHLFYQMERDFMAKGAGIDGAPRVKVGKQI</sequence>
<protein>
    <submittedName>
        <fullName evidence="1">Uncharacterized protein</fullName>
    </submittedName>
</protein>
<proteinExistence type="predicted"/>
<evidence type="ECO:0000313" key="2">
    <source>
        <dbReference type="Proteomes" id="UP001605036"/>
    </source>
</evidence>
<comment type="caution">
    <text evidence="1">The sequence shown here is derived from an EMBL/GenBank/DDBJ whole genome shotgun (WGS) entry which is preliminary data.</text>
</comment>